<gene>
    <name evidence="4" type="ORF">SAMN05192546_103326</name>
</gene>
<dbReference type="GO" id="GO:0003677">
    <property type="term" value="F:DNA binding"/>
    <property type="evidence" value="ECO:0007669"/>
    <property type="project" value="UniProtKB-KW"/>
</dbReference>
<evidence type="ECO:0000256" key="2">
    <source>
        <dbReference type="SAM" id="MobiDB-lite"/>
    </source>
</evidence>
<dbReference type="InterPro" id="IPR011051">
    <property type="entry name" value="RmlC_Cupin_sf"/>
</dbReference>
<evidence type="ECO:0000313" key="4">
    <source>
        <dbReference type="EMBL" id="SDY66783.1"/>
    </source>
</evidence>
<organism evidence="4 5">
    <name type="scientific">Tindallia californiensis</name>
    <dbReference type="NCBI Taxonomy" id="159292"/>
    <lineage>
        <taxon>Bacteria</taxon>
        <taxon>Bacillati</taxon>
        <taxon>Bacillota</taxon>
        <taxon>Clostridia</taxon>
        <taxon>Peptostreptococcales</taxon>
        <taxon>Tindalliaceae</taxon>
        <taxon>Tindallia</taxon>
    </lineage>
</organism>
<dbReference type="InterPro" id="IPR014710">
    <property type="entry name" value="RmlC-like_jellyroll"/>
</dbReference>
<dbReference type="Gene3D" id="2.60.120.10">
    <property type="entry name" value="Jelly Rolls"/>
    <property type="match status" value="1"/>
</dbReference>
<dbReference type="CDD" id="cd00093">
    <property type="entry name" value="HTH_XRE"/>
    <property type="match status" value="1"/>
</dbReference>
<evidence type="ECO:0000256" key="1">
    <source>
        <dbReference type="ARBA" id="ARBA00023125"/>
    </source>
</evidence>
<evidence type="ECO:0000259" key="3">
    <source>
        <dbReference type="PROSITE" id="PS50943"/>
    </source>
</evidence>
<dbReference type="SUPFAM" id="SSF47413">
    <property type="entry name" value="lambda repressor-like DNA-binding domains"/>
    <property type="match status" value="1"/>
</dbReference>
<dbReference type="PANTHER" id="PTHR46797:SF25">
    <property type="entry name" value="TRANSCRIPTIONAL REGULATOR"/>
    <property type="match status" value="1"/>
</dbReference>
<reference evidence="4 5" key="1">
    <citation type="submission" date="2016-10" db="EMBL/GenBank/DDBJ databases">
        <authorList>
            <person name="de Groot N.N."/>
        </authorList>
    </citation>
    <scope>NUCLEOTIDE SEQUENCE [LARGE SCALE GENOMIC DNA]</scope>
    <source>
        <strain evidence="4 5">APO</strain>
    </source>
</reference>
<dbReference type="InterPro" id="IPR001387">
    <property type="entry name" value="Cro/C1-type_HTH"/>
</dbReference>
<feature type="domain" description="HTH cro/C1-type" evidence="3">
    <location>
        <begin position="13"/>
        <end position="66"/>
    </location>
</feature>
<dbReference type="PANTHER" id="PTHR46797">
    <property type="entry name" value="HTH-TYPE TRANSCRIPTIONAL REGULATOR"/>
    <property type="match status" value="1"/>
</dbReference>
<dbReference type="Pfam" id="PF07883">
    <property type="entry name" value="Cupin_2"/>
    <property type="match status" value="1"/>
</dbReference>
<sequence>MLKIETQIGAKAKQLRQEKKITLKELSEKTNLSVGYLSQFERGINTIAIDTLAKIADVYQVHLNYFLPSQMGENAIVLKSYEQEVLDVIGEHYIVTSLGTNNSKHILYPRLIEILPSLKKEERLQTYPHKGEEFIYILEGILTLLYKDEKHHLYPGDSAQYASDIPHNWANDTNKNVKLLCISVPNPFNENNPKDKVEDDHLHQHIGSTLTD</sequence>
<dbReference type="CDD" id="cd02209">
    <property type="entry name" value="cupin_XRE_C"/>
    <property type="match status" value="1"/>
</dbReference>
<dbReference type="RefSeq" id="WP_330386579.1">
    <property type="nucleotide sequence ID" value="NZ_FNPV01000003.1"/>
</dbReference>
<name>A0A1H3LQZ2_9FIRM</name>
<accession>A0A1H3LQZ2</accession>
<dbReference type="GO" id="GO:0005829">
    <property type="term" value="C:cytosol"/>
    <property type="evidence" value="ECO:0007669"/>
    <property type="project" value="TreeGrafter"/>
</dbReference>
<feature type="region of interest" description="Disordered" evidence="2">
    <location>
        <begin position="190"/>
        <end position="212"/>
    </location>
</feature>
<proteinExistence type="predicted"/>
<evidence type="ECO:0000313" key="5">
    <source>
        <dbReference type="Proteomes" id="UP000199230"/>
    </source>
</evidence>
<dbReference type="AlphaFoldDB" id="A0A1H3LQZ2"/>
<dbReference type="GO" id="GO:0003700">
    <property type="term" value="F:DNA-binding transcription factor activity"/>
    <property type="evidence" value="ECO:0007669"/>
    <property type="project" value="TreeGrafter"/>
</dbReference>
<dbReference type="Proteomes" id="UP000199230">
    <property type="component" value="Unassembled WGS sequence"/>
</dbReference>
<dbReference type="InterPro" id="IPR010982">
    <property type="entry name" value="Lambda_DNA-bd_dom_sf"/>
</dbReference>
<dbReference type="EMBL" id="FNPV01000003">
    <property type="protein sequence ID" value="SDY66783.1"/>
    <property type="molecule type" value="Genomic_DNA"/>
</dbReference>
<keyword evidence="1" id="KW-0238">DNA-binding</keyword>
<dbReference type="InterPro" id="IPR050807">
    <property type="entry name" value="TransReg_Diox_bact_type"/>
</dbReference>
<keyword evidence="5" id="KW-1185">Reference proteome</keyword>
<dbReference type="SUPFAM" id="SSF51182">
    <property type="entry name" value="RmlC-like cupins"/>
    <property type="match status" value="1"/>
</dbReference>
<dbReference type="InterPro" id="IPR013096">
    <property type="entry name" value="Cupin_2"/>
</dbReference>
<dbReference type="Pfam" id="PF01381">
    <property type="entry name" value="HTH_3"/>
    <property type="match status" value="1"/>
</dbReference>
<dbReference type="SMART" id="SM00530">
    <property type="entry name" value="HTH_XRE"/>
    <property type="match status" value="1"/>
</dbReference>
<protein>
    <submittedName>
        <fullName evidence="4">Cupin domain-containing protein</fullName>
    </submittedName>
</protein>
<dbReference type="Gene3D" id="1.10.260.40">
    <property type="entry name" value="lambda repressor-like DNA-binding domains"/>
    <property type="match status" value="1"/>
</dbReference>
<dbReference type="PROSITE" id="PS50943">
    <property type="entry name" value="HTH_CROC1"/>
    <property type="match status" value="1"/>
</dbReference>
<feature type="compositionally biased region" description="Basic and acidic residues" evidence="2">
    <location>
        <begin position="192"/>
        <end position="203"/>
    </location>
</feature>
<dbReference type="STRING" id="159292.SAMN05192546_103326"/>